<gene>
    <name evidence="1" type="ordered locus">Q7A_3050</name>
</gene>
<dbReference type="Proteomes" id="UP000009144">
    <property type="component" value="Chromosome"/>
</dbReference>
<dbReference type="PATRIC" id="fig|754476.3.peg.2996"/>
<dbReference type="EMBL" id="CP003390">
    <property type="protein sequence ID" value="AFI85823.1"/>
    <property type="molecule type" value="Genomic_DNA"/>
</dbReference>
<sequence length="46" mass="5179">MMQGKSLKKSQKHSANLLISHCNKGSVIAKILEQRKQENAALFLQQ</sequence>
<keyword evidence="2" id="KW-1185">Reference proteome</keyword>
<organism evidence="1 2">
    <name type="scientific">Methylophaga nitratireducenticrescens</name>
    <dbReference type="NCBI Taxonomy" id="754476"/>
    <lineage>
        <taxon>Bacteria</taxon>
        <taxon>Pseudomonadati</taxon>
        <taxon>Pseudomonadota</taxon>
        <taxon>Gammaproteobacteria</taxon>
        <taxon>Thiotrichales</taxon>
        <taxon>Piscirickettsiaceae</taxon>
        <taxon>Methylophaga</taxon>
    </lineage>
</organism>
<protein>
    <submittedName>
        <fullName evidence="1">Uncharacterized protein</fullName>
    </submittedName>
</protein>
<reference evidence="1 2" key="1">
    <citation type="journal article" date="2012" name="J. Bacteriol.">
        <title>Complete genome sequences of Methylophaga sp. strain JAM1 and Methylophaga sp. strain JAM7.</title>
        <authorList>
            <person name="Villeneuve C."/>
            <person name="Martineau C."/>
            <person name="Mauffrey F."/>
            <person name="Villemur R."/>
        </authorList>
    </citation>
    <scope>NUCLEOTIDE SEQUENCE [LARGE SCALE GENOMIC DNA]</scope>
    <source>
        <strain evidence="1 2">JAM1</strain>
    </source>
</reference>
<dbReference type="STRING" id="754476.Q7A_3050"/>
<proteinExistence type="predicted"/>
<name>I1XN54_METNJ</name>
<dbReference type="HOGENOM" id="CLU_3185702_0_0_6"/>
<dbReference type="RefSeq" id="WP_014708184.1">
    <property type="nucleotide sequence ID" value="NZ_CP021973.1"/>
</dbReference>
<evidence type="ECO:0000313" key="2">
    <source>
        <dbReference type="Proteomes" id="UP000009144"/>
    </source>
</evidence>
<reference evidence="1 2" key="2">
    <citation type="journal article" date="2013" name="Int. J. Syst. Evol. Microbiol.">
        <title>Methylophaga nitratireducenticrescens sp. nov. and Methylophaga frappieri sp. nov., isolated from the biofilm of the methanol-fed denitrification system treating the seawater at the Montreal Biodome.</title>
        <authorList>
            <person name="Villeneuve C."/>
            <person name="Martineau C."/>
            <person name="Mauffrey F."/>
            <person name="Villemur R."/>
        </authorList>
    </citation>
    <scope>NUCLEOTIDE SEQUENCE [LARGE SCALE GENOMIC DNA]</scope>
    <source>
        <strain evidence="1 2">JAM1</strain>
    </source>
</reference>
<evidence type="ECO:0000313" key="1">
    <source>
        <dbReference type="EMBL" id="AFI85823.1"/>
    </source>
</evidence>
<dbReference type="AlphaFoldDB" id="I1XN54"/>
<accession>I1XN54</accession>